<dbReference type="EMBL" id="FNBK01000019">
    <property type="protein sequence ID" value="SDG24366.1"/>
    <property type="molecule type" value="Genomic_DNA"/>
</dbReference>
<evidence type="ECO:0000313" key="3">
    <source>
        <dbReference type="Proteomes" id="UP000199076"/>
    </source>
</evidence>
<dbReference type="AlphaFoldDB" id="A0A1G7SMS6"/>
<keyword evidence="1" id="KW-0472">Membrane</keyword>
<reference evidence="3" key="1">
    <citation type="submission" date="2016-10" db="EMBL/GenBank/DDBJ databases">
        <authorList>
            <person name="Varghese N."/>
            <person name="Submissions S."/>
        </authorList>
    </citation>
    <scope>NUCLEOTIDE SEQUENCE [LARGE SCALE GENOMIC DNA]</scope>
    <source>
        <strain evidence="3">IBRC-M 10760</strain>
    </source>
</reference>
<feature type="transmembrane region" description="Helical" evidence="1">
    <location>
        <begin position="35"/>
        <end position="55"/>
    </location>
</feature>
<keyword evidence="1" id="KW-0812">Transmembrane</keyword>
<name>A0A1G7SMS6_9EURY</name>
<evidence type="ECO:0000313" key="2">
    <source>
        <dbReference type="EMBL" id="SDG24366.1"/>
    </source>
</evidence>
<proteinExistence type="predicted"/>
<protein>
    <submittedName>
        <fullName evidence="2">Uncharacterized protein</fullName>
    </submittedName>
</protein>
<sequence length="74" mass="7696">MADAKLGSRVLVTWLELTLAGTAGAAVGTTLGGPPGFIVYLFTTLVSVGILFYNVDALLTAKMGTARDEGDENY</sequence>
<keyword evidence="3" id="KW-1185">Reference proteome</keyword>
<dbReference type="STRING" id="660518.SAMN05216218_11939"/>
<gene>
    <name evidence="2" type="ORF">SAMN05216218_11939</name>
</gene>
<organism evidence="2 3">
    <name type="scientific">Halorientalis regularis</name>
    <dbReference type="NCBI Taxonomy" id="660518"/>
    <lineage>
        <taxon>Archaea</taxon>
        <taxon>Methanobacteriati</taxon>
        <taxon>Methanobacteriota</taxon>
        <taxon>Stenosarchaea group</taxon>
        <taxon>Halobacteria</taxon>
        <taxon>Halobacteriales</taxon>
        <taxon>Haloarculaceae</taxon>
        <taxon>Halorientalis</taxon>
    </lineage>
</organism>
<dbReference type="Proteomes" id="UP000199076">
    <property type="component" value="Unassembled WGS sequence"/>
</dbReference>
<keyword evidence="1" id="KW-1133">Transmembrane helix</keyword>
<dbReference type="RefSeq" id="WP_092695076.1">
    <property type="nucleotide sequence ID" value="NZ_FNBK01000019.1"/>
</dbReference>
<evidence type="ECO:0000256" key="1">
    <source>
        <dbReference type="SAM" id="Phobius"/>
    </source>
</evidence>
<accession>A0A1G7SMS6</accession>
<dbReference type="OrthoDB" id="241092at2157"/>